<keyword evidence="2 5" id="KW-0863">Zinc-finger</keyword>
<keyword evidence="9" id="KW-1185">Reference proteome</keyword>
<dbReference type="SMART" id="SM00692">
    <property type="entry name" value="DM3"/>
    <property type="match status" value="1"/>
</dbReference>
<dbReference type="Pfam" id="PF05485">
    <property type="entry name" value="THAP"/>
    <property type="match status" value="1"/>
</dbReference>
<comment type="caution">
    <text evidence="8">The sequence shown here is derived from an EMBL/GenBank/DDBJ whole genome shotgun (WGS) entry which is preliminary data.</text>
</comment>
<feature type="compositionally biased region" description="Pro residues" evidence="6">
    <location>
        <begin position="277"/>
        <end position="288"/>
    </location>
</feature>
<dbReference type="PANTHER" id="PTHR31751">
    <property type="entry name" value="SI:CH211-108C17.2-RELATED-RELATED"/>
    <property type="match status" value="1"/>
</dbReference>
<dbReference type="GO" id="GO:0003677">
    <property type="term" value="F:DNA binding"/>
    <property type="evidence" value="ECO:0007669"/>
    <property type="project" value="UniProtKB-UniRule"/>
</dbReference>
<proteinExistence type="predicted"/>
<dbReference type="GO" id="GO:0008270">
    <property type="term" value="F:zinc ion binding"/>
    <property type="evidence" value="ECO:0007669"/>
    <property type="project" value="UniProtKB-KW"/>
</dbReference>
<organism evidence="8 9">
    <name type="scientific">Stichopus japonicus</name>
    <name type="common">Sea cucumber</name>
    <dbReference type="NCBI Taxonomy" id="307972"/>
    <lineage>
        <taxon>Eukaryota</taxon>
        <taxon>Metazoa</taxon>
        <taxon>Echinodermata</taxon>
        <taxon>Eleutherozoa</taxon>
        <taxon>Echinozoa</taxon>
        <taxon>Holothuroidea</taxon>
        <taxon>Aspidochirotacea</taxon>
        <taxon>Aspidochirotida</taxon>
        <taxon>Stichopodidae</taxon>
        <taxon>Apostichopus</taxon>
    </lineage>
</organism>
<evidence type="ECO:0000256" key="2">
    <source>
        <dbReference type="ARBA" id="ARBA00022771"/>
    </source>
</evidence>
<evidence type="ECO:0000256" key="1">
    <source>
        <dbReference type="ARBA" id="ARBA00022723"/>
    </source>
</evidence>
<feature type="region of interest" description="Disordered" evidence="6">
    <location>
        <begin position="95"/>
        <end position="136"/>
    </location>
</feature>
<feature type="region of interest" description="Disordered" evidence="6">
    <location>
        <begin position="161"/>
        <end position="180"/>
    </location>
</feature>
<evidence type="ECO:0000259" key="7">
    <source>
        <dbReference type="PROSITE" id="PS50950"/>
    </source>
</evidence>
<feature type="region of interest" description="Disordered" evidence="6">
    <location>
        <begin position="270"/>
        <end position="336"/>
    </location>
</feature>
<dbReference type="SUPFAM" id="SSF57716">
    <property type="entry name" value="Glucocorticoid receptor-like (DNA-binding domain)"/>
    <property type="match status" value="1"/>
</dbReference>
<dbReference type="EMBL" id="MRZV01000947">
    <property type="protein sequence ID" value="PIK42271.1"/>
    <property type="molecule type" value="Genomic_DNA"/>
</dbReference>
<evidence type="ECO:0000256" key="6">
    <source>
        <dbReference type="SAM" id="MobiDB-lite"/>
    </source>
</evidence>
<name>A0A2G8K2P6_STIJA</name>
<gene>
    <name evidence="8" type="ORF">BSL78_20880</name>
</gene>
<evidence type="ECO:0000256" key="4">
    <source>
        <dbReference type="ARBA" id="ARBA00023125"/>
    </source>
</evidence>
<dbReference type="Proteomes" id="UP000230750">
    <property type="component" value="Unassembled WGS sequence"/>
</dbReference>
<dbReference type="AlphaFoldDB" id="A0A2G8K2P6"/>
<feature type="compositionally biased region" description="Low complexity" evidence="6">
    <location>
        <begin position="114"/>
        <end position="129"/>
    </location>
</feature>
<keyword evidence="4 5" id="KW-0238">DNA-binding</keyword>
<feature type="compositionally biased region" description="Low complexity" evidence="6">
    <location>
        <begin position="289"/>
        <end position="301"/>
    </location>
</feature>
<evidence type="ECO:0000256" key="3">
    <source>
        <dbReference type="ARBA" id="ARBA00022833"/>
    </source>
</evidence>
<keyword evidence="3" id="KW-0862">Zinc</keyword>
<dbReference type="SMART" id="SM00980">
    <property type="entry name" value="THAP"/>
    <property type="match status" value="1"/>
</dbReference>
<feature type="compositionally biased region" description="Polar residues" evidence="6">
    <location>
        <begin position="169"/>
        <end position="179"/>
    </location>
</feature>
<dbReference type="InterPro" id="IPR006612">
    <property type="entry name" value="THAP_Znf"/>
</dbReference>
<evidence type="ECO:0000313" key="9">
    <source>
        <dbReference type="Proteomes" id="UP000230750"/>
    </source>
</evidence>
<dbReference type="OrthoDB" id="5982876at2759"/>
<protein>
    <recommendedName>
        <fullName evidence="7">THAP-type domain-containing protein</fullName>
    </recommendedName>
</protein>
<dbReference type="PANTHER" id="PTHR31751:SF42">
    <property type="entry name" value="PROTEIN CBG10204"/>
    <property type="match status" value="1"/>
</dbReference>
<dbReference type="PROSITE" id="PS50950">
    <property type="entry name" value="ZF_THAP"/>
    <property type="match status" value="1"/>
</dbReference>
<dbReference type="Gene3D" id="6.20.210.20">
    <property type="entry name" value="THAP domain"/>
    <property type="match status" value="1"/>
</dbReference>
<sequence length="482" mass="52696">MGKFCIAGGCSNSSKDGVSLHGFPKREPVRKLWVNAVRNTRKDWLQPTAYSFLCSAHFDETCFKEFVGSRFAEFGLSPHKLGRLMDDAVPTLFGSKARPRHQEGSSPMDRPDVSSSGSRPSTTSRPSGSAMSTPGPVSFVAETVVKKRKIGGAFRKREHARTLEAAGGSSISEKPSSVRAQPLPTVSELIKRKKASHLESTPLMMDIASSEGESSIVVAPRDTVNVEVRDELAVETAFLSKDTQTDRSEYVEAYVQCAFVPLPPLEFRHTSEEFPKPATPKPSTPKPTTPLSVSPTKPPSELSEESSEPNQPSSPIYEPSSHSSDPSGDHGPGSSPVGTVEAVVWNIIGSMIRVRQRCKECANITFWDSQTLVGNIPHGNLMMSAGILFAGSNPSKTLRVFTNMYCPAITKRTFHRHQRNWLHPTISRVWRESQEEMIEGLKEIGMAVNLGGDGRSDSPGHSAKYGSYLSLTLTGTWFFTKN</sequence>
<feature type="compositionally biased region" description="Low complexity" evidence="6">
    <location>
        <begin position="308"/>
        <end position="326"/>
    </location>
</feature>
<evidence type="ECO:0000256" key="5">
    <source>
        <dbReference type="PROSITE-ProRule" id="PRU00309"/>
    </source>
</evidence>
<reference evidence="8 9" key="1">
    <citation type="journal article" date="2017" name="PLoS Biol.">
        <title>The sea cucumber genome provides insights into morphological evolution and visceral regeneration.</title>
        <authorList>
            <person name="Zhang X."/>
            <person name="Sun L."/>
            <person name="Yuan J."/>
            <person name="Sun Y."/>
            <person name="Gao Y."/>
            <person name="Zhang L."/>
            <person name="Li S."/>
            <person name="Dai H."/>
            <person name="Hamel J.F."/>
            <person name="Liu C."/>
            <person name="Yu Y."/>
            <person name="Liu S."/>
            <person name="Lin W."/>
            <person name="Guo K."/>
            <person name="Jin S."/>
            <person name="Xu P."/>
            <person name="Storey K.B."/>
            <person name="Huan P."/>
            <person name="Zhang T."/>
            <person name="Zhou Y."/>
            <person name="Zhang J."/>
            <person name="Lin C."/>
            <person name="Li X."/>
            <person name="Xing L."/>
            <person name="Huo D."/>
            <person name="Sun M."/>
            <person name="Wang L."/>
            <person name="Mercier A."/>
            <person name="Li F."/>
            <person name="Yang H."/>
            <person name="Xiang J."/>
        </authorList>
    </citation>
    <scope>NUCLEOTIDE SEQUENCE [LARGE SCALE GENOMIC DNA]</scope>
    <source>
        <strain evidence="8">Shaxun</strain>
        <tissue evidence="8">Muscle</tissue>
    </source>
</reference>
<keyword evidence="1" id="KW-0479">Metal-binding</keyword>
<evidence type="ECO:0000313" key="8">
    <source>
        <dbReference type="EMBL" id="PIK42271.1"/>
    </source>
</evidence>
<accession>A0A2G8K2P6</accession>
<dbReference type="InterPro" id="IPR038441">
    <property type="entry name" value="THAP_Znf_sf"/>
</dbReference>
<feature type="domain" description="THAP-type" evidence="7">
    <location>
        <begin position="1"/>
        <end position="93"/>
    </location>
</feature>